<reference evidence="2" key="1">
    <citation type="submission" date="2021-02" db="EMBL/GenBank/DDBJ databases">
        <title>Genome sequence Cadophora malorum strain M34.</title>
        <authorList>
            <person name="Stefanovic E."/>
            <person name="Vu D."/>
            <person name="Scully C."/>
            <person name="Dijksterhuis J."/>
            <person name="Roader J."/>
            <person name="Houbraken J."/>
        </authorList>
    </citation>
    <scope>NUCLEOTIDE SEQUENCE</scope>
    <source>
        <strain evidence="2">M34</strain>
    </source>
</reference>
<protein>
    <submittedName>
        <fullName evidence="2">Uncharacterized protein</fullName>
    </submittedName>
</protein>
<dbReference type="Proteomes" id="UP000664132">
    <property type="component" value="Unassembled WGS sequence"/>
</dbReference>
<proteinExistence type="predicted"/>
<gene>
    <name evidence="2" type="ORF">IFR04_007978</name>
</gene>
<keyword evidence="1" id="KW-0472">Membrane</keyword>
<feature type="transmembrane region" description="Helical" evidence="1">
    <location>
        <begin position="103"/>
        <end position="121"/>
    </location>
</feature>
<keyword evidence="3" id="KW-1185">Reference proteome</keyword>
<dbReference type="AlphaFoldDB" id="A0A8H7TFK0"/>
<keyword evidence="1" id="KW-1133">Transmembrane helix</keyword>
<evidence type="ECO:0000256" key="1">
    <source>
        <dbReference type="SAM" id="Phobius"/>
    </source>
</evidence>
<evidence type="ECO:0000313" key="2">
    <source>
        <dbReference type="EMBL" id="KAG4418854.1"/>
    </source>
</evidence>
<feature type="transmembrane region" description="Helical" evidence="1">
    <location>
        <begin position="133"/>
        <end position="152"/>
    </location>
</feature>
<feature type="transmembrane region" description="Helical" evidence="1">
    <location>
        <begin position="69"/>
        <end position="91"/>
    </location>
</feature>
<comment type="caution">
    <text evidence="2">The sequence shown here is derived from an EMBL/GenBank/DDBJ whole genome shotgun (WGS) entry which is preliminary data.</text>
</comment>
<dbReference type="EMBL" id="JAFJYH010000118">
    <property type="protein sequence ID" value="KAG4418854.1"/>
    <property type="molecule type" value="Genomic_DNA"/>
</dbReference>
<organism evidence="2 3">
    <name type="scientific">Cadophora malorum</name>
    <dbReference type="NCBI Taxonomy" id="108018"/>
    <lineage>
        <taxon>Eukaryota</taxon>
        <taxon>Fungi</taxon>
        <taxon>Dikarya</taxon>
        <taxon>Ascomycota</taxon>
        <taxon>Pezizomycotina</taxon>
        <taxon>Leotiomycetes</taxon>
        <taxon>Helotiales</taxon>
        <taxon>Ploettnerulaceae</taxon>
        <taxon>Cadophora</taxon>
    </lineage>
</organism>
<sequence>MSPIASRTPLEKRAGARAVDPSAPGNIIRTALAFESIVTVGAGAYFILFPRHYLLHTMGAAPSQVTTTALQLTQQFGAVNLLIGGIVALFIPNTKLAIQTRQTLYSIFLIFELLYMPLLVWQAFMMKGGMSDGSWSTGAGQFVPFVIWRIFVLKCKPEWFGRFQEGVKME</sequence>
<dbReference type="OrthoDB" id="2563633at2759"/>
<accession>A0A8H7TFK0</accession>
<keyword evidence="1" id="KW-0812">Transmembrane</keyword>
<feature type="transmembrane region" description="Helical" evidence="1">
    <location>
        <begin position="27"/>
        <end position="49"/>
    </location>
</feature>
<name>A0A8H7TFK0_9HELO</name>
<evidence type="ECO:0000313" key="3">
    <source>
        <dbReference type="Proteomes" id="UP000664132"/>
    </source>
</evidence>